<sequence>MLHTLTRTLLVCALSLASSLWPASATEMSAQQAALGFAGLDAPATDPAHKAFQQRAALAWASYDKQVGQPLAVWSKREVAYAGGGTVFYPFSGPDFATVARVYPDAERYVLVAIQFAGQPARPENMNAVQRAEFERKFGGAWEKFGKLGYFRTVDLNDDQRDRASGVGTTTILMAFAARLGYEVTGVAPLSFSADKGEWEAASTETKSRSVRLFLQKAGRKATLDYVSLDLSDGALKAGEAHTVWIKHMAAQPVLLKAASHLLQQANFRVLRDALVAAAPIVVQDETGLDYKELSKIGPVRLYGKFSQAHPLFTTTTQPALAAAYRAEKSPGDLPFAFSYLKTADARSMQVVRRPPTN</sequence>
<comment type="caution">
    <text evidence="2">The sequence shown here is derived from an EMBL/GenBank/DDBJ whole genome shotgun (WGS) entry which is preliminary data.</text>
</comment>
<name>A0A9D7LS73_9RHOO</name>
<dbReference type="EMBL" id="JADKBR010000017">
    <property type="protein sequence ID" value="MBK8891479.1"/>
    <property type="molecule type" value="Genomic_DNA"/>
</dbReference>
<dbReference type="Proteomes" id="UP000808146">
    <property type="component" value="Unassembled WGS sequence"/>
</dbReference>
<feature type="chain" id="PRO_5038417148" evidence="1">
    <location>
        <begin position="26"/>
        <end position="358"/>
    </location>
</feature>
<accession>A0A9D7LS73</accession>
<keyword evidence="1" id="KW-0732">Signal</keyword>
<organism evidence="2 3">
    <name type="scientific">Candidatus Dechloromonas phosphorivorans</name>
    <dbReference type="NCBI Taxonomy" id="2899244"/>
    <lineage>
        <taxon>Bacteria</taxon>
        <taxon>Pseudomonadati</taxon>
        <taxon>Pseudomonadota</taxon>
        <taxon>Betaproteobacteria</taxon>
        <taxon>Rhodocyclales</taxon>
        <taxon>Azonexaceae</taxon>
        <taxon>Dechloromonas</taxon>
    </lineage>
</organism>
<feature type="signal peptide" evidence="1">
    <location>
        <begin position="1"/>
        <end position="25"/>
    </location>
</feature>
<evidence type="ECO:0000313" key="2">
    <source>
        <dbReference type="EMBL" id="MBK8891479.1"/>
    </source>
</evidence>
<gene>
    <name evidence="2" type="ORF">IPN75_14460</name>
</gene>
<evidence type="ECO:0000313" key="3">
    <source>
        <dbReference type="Proteomes" id="UP000808146"/>
    </source>
</evidence>
<evidence type="ECO:0000256" key="1">
    <source>
        <dbReference type="SAM" id="SignalP"/>
    </source>
</evidence>
<protein>
    <submittedName>
        <fullName evidence="2">Uncharacterized protein</fullName>
    </submittedName>
</protein>
<reference evidence="2" key="1">
    <citation type="submission" date="2020-10" db="EMBL/GenBank/DDBJ databases">
        <title>Connecting structure to function with the recovery of over 1000 high-quality activated sludge metagenome-assembled genomes encoding full-length rRNA genes using long-read sequencing.</title>
        <authorList>
            <person name="Singleton C.M."/>
            <person name="Petriglieri F."/>
            <person name="Kristensen J.M."/>
            <person name="Kirkegaard R.H."/>
            <person name="Michaelsen T.Y."/>
            <person name="Andersen M.H."/>
            <person name="Karst S.M."/>
            <person name="Dueholm M.S."/>
            <person name="Nielsen P.H."/>
            <person name="Albertsen M."/>
        </authorList>
    </citation>
    <scope>NUCLEOTIDE SEQUENCE</scope>
    <source>
        <strain evidence="2">OdNE_18-Q3-R46-58_BAT3C.305</strain>
    </source>
</reference>
<dbReference type="AlphaFoldDB" id="A0A9D7LS73"/>
<proteinExistence type="predicted"/>